<organism evidence="1 2">
    <name type="scientific">Ostreococcus tauri</name>
    <name type="common">Marine green alga</name>
    <dbReference type="NCBI Taxonomy" id="70448"/>
    <lineage>
        <taxon>Eukaryota</taxon>
        <taxon>Viridiplantae</taxon>
        <taxon>Chlorophyta</taxon>
        <taxon>Mamiellophyceae</taxon>
        <taxon>Mamiellales</taxon>
        <taxon>Bathycoccaceae</taxon>
        <taxon>Ostreococcus</taxon>
    </lineage>
</organism>
<dbReference type="Pfam" id="PF04628">
    <property type="entry name" value="Sedlin_N"/>
    <property type="match status" value="1"/>
</dbReference>
<dbReference type="AlphaFoldDB" id="A0A090N4B4"/>
<gene>
    <name evidence="1" type="ORF">OT_ostta11g00970</name>
</gene>
<evidence type="ECO:0000313" key="2">
    <source>
        <dbReference type="Proteomes" id="UP000009170"/>
    </source>
</evidence>
<name>A0A090N4B4_OSTTA</name>
<dbReference type="KEGG" id="ota:OT_ostta11g00970"/>
<accession>A0A090N4B4</accession>
<dbReference type="GeneID" id="9835867"/>
<dbReference type="Gene3D" id="3.30.450.70">
    <property type="match status" value="1"/>
</dbReference>
<reference evidence="2" key="1">
    <citation type="journal article" date="2006" name="Proc. Natl. Acad. Sci. U.S.A.">
        <title>Genome analysis of the smallest free-living eukaryote Ostreococcus tauri unveils many unique features.</title>
        <authorList>
            <person name="Derelle E."/>
            <person name="Ferraz C."/>
            <person name="Rombauts S."/>
            <person name="Rouze P."/>
            <person name="Worden A.Z."/>
            <person name="Robbens S."/>
            <person name="Partensky F."/>
            <person name="Degroeve S."/>
            <person name="Echeynie S."/>
            <person name="Cooke R."/>
            <person name="Saeys Y."/>
            <person name="Wuyts J."/>
            <person name="Jabbari K."/>
            <person name="Bowler C."/>
            <person name="Panaud O."/>
            <person name="Piegu B."/>
            <person name="Ball S.G."/>
            <person name="Ral J.-P."/>
            <person name="Bouget F.-Y."/>
            <person name="Piganeau G."/>
            <person name="De Baets B."/>
            <person name="Picard A."/>
            <person name="Delseny M."/>
            <person name="Demaille J."/>
            <person name="Van de Peer Y."/>
            <person name="Moreau H."/>
        </authorList>
    </citation>
    <scope>NUCLEOTIDE SEQUENCE [LARGE SCALE GENOMIC DNA]</scope>
    <source>
        <strain evidence="2">OTTH 0595 / CCAP 157/2 / RCC745</strain>
    </source>
</reference>
<comment type="caution">
    <text evidence="1">The sequence shown here is derived from an EMBL/GenBank/DDBJ whole genome shotgun (WGS) entry which is preliminary data.</text>
</comment>
<dbReference type="EMBL" id="CAID01000011">
    <property type="protein sequence ID" value="CEF99573.1"/>
    <property type="molecule type" value="Genomic_DNA"/>
</dbReference>
<dbReference type="Proteomes" id="UP000009170">
    <property type="component" value="Unassembled WGS sequence"/>
</dbReference>
<sequence length="140" mass="14655">MGARPTFVAVANRENTLKFMRRSGSSVVEDDGATLRRAHAALDAIDAAVARGCGSGGASTTRYLGECHKTHETTTLGYANATGTKIALEYEGDVRVEDAVETFDAIAEAYARAASGAFADVGERIDSDALRRAVDALLAS</sequence>
<dbReference type="GO" id="GO:0005737">
    <property type="term" value="C:cytoplasm"/>
    <property type="evidence" value="ECO:0007669"/>
    <property type="project" value="GOC"/>
</dbReference>
<proteinExistence type="predicted"/>
<dbReference type="InterPro" id="IPR006722">
    <property type="entry name" value="Sedlin"/>
</dbReference>
<dbReference type="GO" id="GO:0006888">
    <property type="term" value="P:endoplasmic reticulum to Golgi vesicle-mediated transport"/>
    <property type="evidence" value="ECO:0007669"/>
    <property type="project" value="InterPro"/>
</dbReference>
<dbReference type="SUPFAM" id="SSF64356">
    <property type="entry name" value="SNARE-like"/>
    <property type="match status" value="1"/>
</dbReference>
<keyword evidence="2" id="KW-1185">Reference proteome</keyword>
<evidence type="ECO:0000313" key="1">
    <source>
        <dbReference type="EMBL" id="CEF99573.1"/>
    </source>
</evidence>
<reference evidence="1 2" key="2">
    <citation type="journal article" date="2014" name="BMC Genomics">
        <title>An improved genome of the model marine alga Ostreococcus tauri unfolds by assessing Illumina de novo assemblies.</title>
        <authorList>
            <person name="Blanc-Mathieu R."/>
            <person name="Verhelst B."/>
            <person name="Derelle E."/>
            <person name="Rombauts S."/>
            <person name="Bouget F.Y."/>
            <person name="Carre I."/>
            <person name="Chateau A."/>
            <person name="Eyre-Walker A."/>
            <person name="Grimsley N."/>
            <person name="Moreau H."/>
            <person name="Piegu B."/>
            <person name="Rivals E."/>
            <person name="Schackwitz W."/>
            <person name="Van de Peer Y."/>
            <person name="Piganeau G."/>
        </authorList>
    </citation>
    <scope>NUCLEOTIDE SEQUENCE [LARGE SCALE GENOMIC DNA]</scope>
    <source>
        <strain evidence="2">OTTH 0595 / CCAP 157/2 / RCC745</strain>
    </source>
</reference>
<dbReference type="RefSeq" id="XP_022839909.1">
    <property type="nucleotide sequence ID" value="XM_022982967.1"/>
</dbReference>
<protein>
    <submittedName>
        <fullName evidence="1">Sedlin</fullName>
    </submittedName>
</protein>
<dbReference type="InterPro" id="IPR011012">
    <property type="entry name" value="Longin-like_dom_sf"/>
</dbReference>
<dbReference type="InParanoid" id="A0A090N4B4"/>